<evidence type="ECO:0008006" key="3">
    <source>
        <dbReference type="Google" id="ProtNLM"/>
    </source>
</evidence>
<dbReference type="AlphaFoldDB" id="A0A378K8T8"/>
<dbReference type="SUPFAM" id="SSF56925">
    <property type="entry name" value="OMPA-like"/>
    <property type="match status" value="1"/>
</dbReference>
<dbReference type="EMBL" id="UGOD01000003">
    <property type="protein sequence ID" value="STX81358.1"/>
    <property type="molecule type" value="Genomic_DNA"/>
</dbReference>
<dbReference type="Gene3D" id="2.40.160.20">
    <property type="match status" value="1"/>
</dbReference>
<reference evidence="1 2" key="1">
    <citation type="submission" date="2018-06" db="EMBL/GenBank/DDBJ databases">
        <authorList>
            <consortium name="Pathogen Informatics"/>
            <person name="Doyle S."/>
        </authorList>
    </citation>
    <scope>NUCLEOTIDE SEQUENCE [LARGE SCALE GENOMIC DNA]</scope>
    <source>
        <strain evidence="1 2">NCTC13316</strain>
    </source>
</reference>
<name>A0A378K8T8_9GAMM</name>
<gene>
    <name evidence="1" type="ORF">NCTC13316_03227</name>
</gene>
<accession>A0A378K8T8</accession>
<organism evidence="1 2">
    <name type="scientific">Legionella busanensis</name>
    <dbReference type="NCBI Taxonomy" id="190655"/>
    <lineage>
        <taxon>Bacteria</taxon>
        <taxon>Pseudomonadati</taxon>
        <taxon>Pseudomonadota</taxon>
        <taxon>Gammaproteobacteria</taxon>
        <taxon>Legionellales</taxon>
        <taxon>Legionellaceae</taxon>
        <taxon>Legionella</taxon>
    </lineage>
</organism>
<keyword evidence="2" id="KW-1185">Reference proteome</keyword>
<proteinExistence type="predicted"/>
<dbReference type="OrthoDB" id="5650049at2"/>
<protein>
    <recommendedName>
        <fullName evidence="3">Opacity protein and related surface antigens</fullName>
    </recommendedName>
</protein>
<dbReference type="RefSeq" id="WP_115332751.1">
    <property type="nucleotide sequence ID" value="NZ_CAAAHP010000010.1"/>
</dbReference>
<dbReference type="Proteomes" id="UP000254794">
    <property type="component" value="Unassembled WGS sequence"/>
</dbReference>
<sequence>MVKKIGLLFFFLTFQLYAGSMGTVISSDYSWFAAIGTGFSWTEKPGIYNPDSTQWDPAIEGYDAHLGDRGFYTFAIGAKILEFMDIEISYLNHEVFNYQKFQTGEQSGQTAFTGNARTRFFQLDNRALLINSFLYPYQGLTSFKVNIKPFVSGGIGYAHNQVHNFYTVGTTTIANTSIGSTSSIGSAINANSFAWQGSAGLTITPIQSHLGINVGYRYFNGGKFNTSSTIYTNSNGIINTKNWSGYLKANQVFLEVLYWI</sequence>
<evidence type="ECO:0000313" key="2">
    <source>
        <dbReference type="Proteomes" id="UP000254794"/>
    </source>
</evidence>
<evidence type="ECO:0000313" key="1">
    <source>
        <dbReference type="EMBL" id="STX81358.1"/>
    </source>
</evidence>
<dbReference type="InterPro" id="IPR011250">
    <property type="entry name" value="OMP/PagP_B-barrel"/>
</dbReference>